<keyword evidence="7" id="KW-0378">Hydrolase</keyword>
<dbReference type="CDD" id="cd00190">
    <property type="entry name" value="Tryp_SPc"/>
    <property type="match status" value="1"/>
</dbReference>
<dbReference type="EMBL" id="GDHF01006114">
    <property type="protein sequence ID" value="JAI46200.1"/>
    <property type="molecule type" value="Transcribed_RNA"/>
</dbReference>
<keyword evidence="4" id="KW-0812">Transmembrane</keyword>
<accession>A0A0K8W5P5</accession>
<dbReference type="GO" id="GO:0006508">
    <property type="term" value="P:proteolysis"/>
    <property type="evidence" value="ECO:0007669"/>
    <property type="project" value="UniProtKB-KW"/>
</dbReference>
<dbReference type="SUPFAM" id="SSF49854">
    <property type="entry name" value="Spermadhesin, CUB domain"/>
    <property type="match status" value="1"/>
</dbReference>
<dbReference type="InterPro" id="IPR043504">
    <property type="entry name" value="Peptidase_S1_PA_chymotrypsin"/>
</dbReference>
<feature type="domain" description="Peptidase S1" evidence="6">
    <location>
        <begin position="384"/>
        <end position="628"/>
    </location>
</feature>
<dbReference type="PROSITE" id="PS50240">
    <property type="entry name" value="TRYPSIN_DOM"/>
    <property type="match status" value="1"/>
</dbReference>
<evidence type="ECO:0000259" key="5">
    <source>
        <dbReference type="PROSITE" id="PS01180"/>
    </source>
</evidence>
<evidence type="ECO:0000256" key="4">
    <source>
        <dbReference type="SAM" id="Phobius"/>
    </source>
</evidence>
<evidence type="ECO:0000256" key="3">
    <source>
        <dbReference type="SAM" id="MobiDB-lite"/>
    </source>
</evidence>
<dbReference type="SMART" id="SM00020">
    <property type="entry name" value="Tryp_SPc"/>
    <property type="match status" value="1"/>
</dbReference>
<sequence length="635" mass="68828">MSSKFEFGFVLIHFVNIIVAAYGLFEQCNHTLDLKAGQKILVNSPYYPNAYPAGTSCRYTLRAPTDHQLNFKCDIDINMTYAASNVQLSERCYDEIFYFNREGSELLSGSEYFCGRGSMTRRSFLNRAVISYISMRSQLRLMGIGVKGVTVAGVQMATTPTVTATTAGAAGVSAFNSTAATLNLFNPSNAQKNQSKNKNKNKQTKKKPNGANVTGHHGLTTTPRPSVSAGINNAFAYLATLLSNSIETSVFIAPSAQKTHTNAKRKNQRRKATKPTMKVLTAATDSDLLYVAPLPIYNFLGRNGSNPLPAAPATAPISGDYEYMSAYQLTTTPEPLEERNYRILSNSANYDGYPEGAGKGRFSCLVEAVESQCDCGWSTHTLKVVSASGVAGLNEYSSMAGVLTVNYGKIFCGAVIIHHRFLLSAAHCFISVATSRSDLIEVVVGEHDFSTVLESVYTRYYKIDTIILHEHFRATAEQVRNDIALLRTSQTIEWNRGVAPACLPFRSITGTDGGRRPPVAGQRVATAGWGSISFGGPQSTQLLTAQLDVISAEECRSSLGAVPVGTFCTYTPGRDTCQYDSGGGLYLREGGRLFVVGIVSYGYGCAARQPSVNTKVASHLSWIKDNTAPLTYCIK</sequence>
<dbReference type="GO" id="GO:0004252">
    <property type="term" value="F:serine-type endopeptidase activity"/>
    <property type="evidence" value="ECO:0007669"/>
    <property type="project" value="InterPro"/>
</dbReference>
<dbReference type="InterPro" id="IPR018114">
    <property type="entry name" value="TRYPSIN_HIS"/>
</dbReference>
<reference evidence="7" key="1">
    <citation type="submission" date="2015-06" db="EMBL/GenBank/DDBJ databases">
        <authorList>
            <person name="Hoefler B.C."/>
            <person name="Straight P.D."/>
        </authorList>
    </citation>
    <scope>NUCLEOTIDE SEQUENCE</scope>
</reference>
<keyword evidence="7" id="KW-0645">Protease</keyword>
<dbReference type="PRINTS" id="PR00722">
    <property type="entry name" value="CHYMOTRYPSIN"/>
</dbReference>
<evidence type="ECO:0000256" key="2">
    <source>
        <dbReference type="PROSITE-ProRule" id="PRU00059"/>
    </source>
</evidence>
<dbReference type="InterPro" id="IPR000859">
    <property type="entry name" value="CUB_dom"/>
</dbReference>
<comment type="caution">
    <text evidence="2">Lacks conserved residue(s) required for the propagation of feature annotation.</text>
</comment>
<evidence type="ECO:0000256" key="1">
    <source>
        <dbReference type="ARBA" id="ARBA00023157"/>
    </source>
</evidence>
<feature type="domain" description="CUB" evidence="5">
    <location>
        <begin position="28"/>
        <end position="151"/>
    </location>
</feature>
<dbReference type="PANTHER" id="PTHR24258">
    <property type="entry name" value="SERINE PROTEASE-RELATED"/>
    <property type="match status" value="1"/>
</dbReference>
<dbReference type="Pfam" id="PF00431">
    <property type="entry name" value="CUB"/>
    <property type="match status" value="1"/>
</dbReference>
<dbReference type="Gene3D" id="2.60.120.290">
    <property type="entry name" value="Spermadhesin, CUB domain"/>
    <property type="match status" value="1"/>
</dbReference>
<gene>
    <name evidence="7" type="primary">SP34_1</name>
    <name evidence="7" type="ORF">c1_g1_i1</name>
</gene>
<dbReference type="SUPFAM" id="SSF50494">
    <property type="entry name" value="Trypsin-like serine proteases"/>
    <property type="match status" value="1"/>
</dbReference>
<feature type="compositionally biased region" description="Basic residues" evidence="3">
    <location>
        <begin position="195"/>
        <end position="208"/>
    </location>
</feature>
<keyword evidence="4" id="KW-1133">Transmembrane helix</keyword>
<keyword evidence="1" id="KW-1015">Disulfide bond</keyword>
<dbReference type="PROSITE" id="PS00134">
    <property type="entry name" value="TRYPSIN_HIS"/>
    <property type="match status" value="1"/>
</dbReference>
<feature type="region of interest" description="Disordered" evidence="3">
    <location>
        <begin position="186"/>
        <end position="225"/>
    </location>
</feature>
<protein>
    <submittedName>
        <fullName evidence="7">Venom serine protease 34</fullName>
    </submittedName>
</protein>
<name>A0A0K8W5P5_BACLA</name>
<dbReference type="InterPro" id="IPR009003">
    <property type="entry name" value="Peptidase_S1_PA"/>
</dbReference>
<organism evidence="7">
    <name type="scientific">Bactrocera latifrons</name>
    <name type="common">Malaysian fruit fly</name>
    <name type="synonym">Chaetodacus latifrons</name>
    <dbReference type="NCBI Taxonomy" id="174628"/>
    <lineage>
        <taxon>Eukaryota</taxon>
        <taxon>Metazoa</taxon>
        <taxon>Ecdysozoa</taxon>
        <taxon>Arthropoda</taxon>
        <taxon>Hexapoda</taxon>
        <taxon>Insecta</taxon>
        <taxon>Pterygota</taxon>
        <taxon>Neoptera</taxon>
        <taxon>Endopterygota</taxon>
        <taxon>Diptera</taxon>
        <taxon>Brachycera</taxon>
        <taxon>Muscomorpha</taxon>
        <taxon>Tephritoidea</taxon>
        <taxon>Tephritidae</taxon>
        <taxon>Bactrocera</taxon>
        <taxon>Bactrocera</taxon>
    </lineage>
</organism>
<evidence type="ECO:0000313" key="7">
    <source>
        <dbReference type="EMBL" id="JAI46200.1"/>
    </source>
</evidence>
<dbReference type="InterPro" id="IPR001254">
    <property type="entry name" value="Trypsin_dom"/>
</dbReference>
<feature type="transmembrane region" description="Helical" evidence="4">
    <location>
        <begin position="7"/>
        <end position="25"/>
    </location>
</feature>
<proteinExistence type="predicted"/>
<dbReference type="InterPro" id="IPR035914">
    <property type="entry name" value="Sperma_CUB_dom_sf"/>
</dbReference>
<dbReference type="OrthoDB" id="6380398at2759"/>
<evidence type="ECO:0000259" key="6">
    <source>
        <dbReference type="PROSITE" id="PS50240"/>
    </source>
</evidence>
<dbReference type="PANTHER" id="PTHR24258:SF134">
    <property type="entry name" value="AGAP011908-PA"/>
    <property type="match status" value="1"/>
</dbReference>
<keyword evidence="4" id="KW-0472">Membrane</keyword>
<dbReference type="Gene3D" id="2.40.10.10">
    <property type="entry name" value="Trypsin-like serine proteases"/>
    <property type="match status" value="1"/>
</dbReference>
<dbReference type="Pfam" id="PF00089">
    <property type="entry name" value="Trypsin"/>
    <property type="match status" value="1"/>
</dbReference>
<dbReference type="InterPro" id="IPR001314">
    <property type="entry name" value="Peptidase_S1A"/>
</dbReference>
<dbReference type="AlphaFoldDB" id="A0A0K8W5P5"/>
<dbReference type="PROSITE" id="PS01180">
    <property type="entry name" value="CUB"/>
    <property type="match status" value="1"/>
</dbReference>